<comment type="caution">
    <text evidence="9">The sequence shown here is derived from an EMBL/GenBank/DDBJ whole genome shotgun (WGS) entry which is preliminary data.</text>
</comment>
<dbReference type="PROSITE" id="PS00630">
    <property type="entry name" value="IMP_2"/>
    <property type="match status" value="1"/>
</dbReference>
<organism evidence="9 10">
    <name type="scientific">Riccia fluitans</name>
    <dbReference type="NCBI Taxonomy" id="41844"/>
    <lineage>
        <taxon>Eukaryota</taxon>
        <taxon>Viridiplantae</taxon>
        <taxon>Streptophyta</taxon>
        <taxon>Embryophyta</taxon>
        <taxon>Marchantiophyta</taxon>
        <taxon>Marchantiopsida</taxon>
        <taxon>Marchantiidae</taxon>
        <taxon>Marchantiales</taxon>
        <taxon>Ricciaceae</taxon>
        <taxon>Riccia</taxon>
    </lineage>
</organism>
<evidence type="ECO:0000313" key="10">
    <source>
        <dbReference type="Proteomes" id="UP001605036"/>
    </source>
</evidence>
<dbReference type="CDD" id="cd01639">
    <property type="entry name" value="IMPase"/>
    <property type="match status" value="1"/>
</dbReference>
<dbReference type="InterPro" id="IPR033942">
    <property type="entry name" value="IMPase"/>
</dbReference>
<evidence type="ECO:0000256" key="3">
    <source>
        <dbReference type="ARBA" id="ARBA00009759"/>
    </source>
</evidence>
<evidence type="ECO:0000256" key="8">
    <source>
        <dbReference type="RuleBase" id="RU364068"/>
    </source>
</evidence>
<evidence type="ECO:0000256" key="2">
    <source>
        <dbReference type="ARBA" id="ARBA00001946"/>
    </source>
</evidence>
<comment type="catalytic activity">
    <reaction evidence="1 8">
        <text>a myo-inositol phosphate + H2O = myo-inositol + phosphate</text>
        <dbReference type="Rhea" id="RHEA:24056"/>
        <dbReference type="ChEBI" id="CHEBI:15377"/>
        <dbReference type="ChEBI" id="CHEBI:17268"/>
        <dbReference type="ChEBI" id="CHEBI:43474"/>
        <dbReference type="ChEBI" id="CHEBI:84139"/>
        <dbReference type="EC" id="3.1.3.25"/>
    </reaction>
</comment>
<dbReference type="Pfam" id="PF00459">
    <property type="entry name" value="Inositol_P"/>
    <property type="match status" value="1"/>
</dbReference>
<evidence type="ECO:0000256" key="4">
    <source>
        <dbReference type="ARBA" id="ARBA00022723"/>
    </source>
</evidence>
<dbReference type="GO" id="GO:0046872">
    <property type="term" value="F:metal ion binding"/>
    <property type="evidence" value="ECO:0007669"/>
    <property type="project" value="UniProtKB-KW"/>
</dbReference>
<protein>
    <recommendedName>
        <fullName evidence="8">Inositol-1-monophosphatase</fullName>
        <ecNumber evidence="8">3.1.3.25</ecNumber>
    </recommendedName>
</protein>
<dbReference type="Proteomes" id="UP001605036">
    <property type="component" value="Unassembled WGS sequence"/>
</dbReference>
<dbReference type="InterPro" id="IPR000760">
    <property type="entry name" value="Inositol_monophosphatase-like"/>
</dbReference>
<feature type="binding site" evidence="7">
    <location>
        <position position="152"/>
    </location>
    <ligand>
        <name>Mg(2+)</name>
        <dbReference type="ChEBI" id="CHEBI:18420"/>
        <label>1</label>
        <note>catalytic</note>
    </ligand>
</feature>
<evidence type="ECO:0000256" key="6">
    <source>
        <dbReference type="ARBA" id="ARBA00022842"/>
    </source>
</evidence>
<keyword evidence="10" id="KW-1185">Reference proteome</keyword>
<comment type="cofactor">
    <cofactor evidence="2 7 8">
        <name>Mg(2+)</name>
        <dbReference type="ChEBI" id="CHEBI:18420"/>
    </cofactor>
</comment>
<feature type="binding site" evidence="7">
    <location>
        <position position="277"/>
    </location>
    <ligand>
        <name>Mg(2+)</name>
        <dbReference type="ChEBI" id="CHEBI:18420"/>
        <label>1</label>
        <note>catalytic</note>
    </ligand>
</feature>
<dbReference type="PANTHER" id="PTHR20854:SF49">
    <property type="entry name" value="INOSITOL-1-MONOPHOSPHATASE"/>
    <property type="match status" value="1"/>
</dbReference>
<feature type="binding site" evidence="7">
    <location>
        <position position="151"/>
    </location>
    <ligand>
        <name>Mg(2+)</name>
        <dbReference type="ChEBI" id="CHEBI:18420"/>
        <label>1</label>
        <note>catalytic</note>
    </ligand>
</feature>
<gene>
    <name evidence="9" type="ORF">R1flu_028482</name>
</gene>
<dbReference type="Gene3D" id="3.30.540.10">
    <property type="entry name" value="Fructose-1,6-Bisphosphatase, subunit A, domain 1"/>
    <property type="match status" value="1"/>
</dbReference>
<dbReference type="FunFam" id="3.30.540.10:FF:000013">
    <property type="entry name" value="Inositol-1-monophosphatase"/>
    <property type="match status" value="1"/>
</dbReference>
<accession>A0ABD1XLS8</accession>
<feature type="binding site" evidence="7">
    <location>
        <position position="149"/>
    </location>
    <ligand>
        <name>Mg(2+)</name>
        <dbReference type="ChEBI" id="CHEBI:18420"/>
        <label>1</label>
        <note>catalytic</note>
    </ligand>
</feature>
<evidence type="ECO:0000256" key="1">
    <source>
        <dbReference type="ARBA" id="ARBA00001033"/>
    </source>
</evidence>
<comment type="pathway">
    <text evidence="8">Polyol metabolism; myo-inositol biosynthesis; myo-inositol from D-glucose 6-phosphate: step 2/2.</text>
</comment>
<dbReference type="AlphaFoldDB" id="A0ABD1XLS8"/>
<evidence type="ECO:0000256" key="7">
    <source>
        <dbReference type="PIRSR" id="PIRSR600760-2"/>
    </source>
</evidence>
<dbReference type="EC" id="3.1.3.25" evidence="8"/>
<name>A0ABD1XLS8_9MARC</name>
<dbReference type="GO" id="GO:0052834">
    <property type="term" value="F:inositol monophosphate phosphatase activity"/>
    <property type="evidence" value="ECO:0007669"/>
    <property type="project" value="UniProtKB-EC"/>
</dbReference>
<proteinExistence type="inferred from homology"/>
<evidence type="ECO:0000313" key="9">
    <source>
        <dbReference type="EMBL" id="KAL2609909.1"/>
    </source>
</evidence>
<dbReference type="PANTHER" id="PTHR20854">
    <property type="entry name" value="INOSITOL MONOPHOSPHATASE"/>
    <property type="match status" value="1"/>
</dbReference>
<comment type="similarity">
    <text evidence="3 8">Belongs to the inositol monophosphatase superfamily.</text>
</comment>
<dbReference type="EMBL" id="JBHFFA010000008">
    <property type="protein sequence ID" value="KAL2609909.1"/>
    <property type="molecule type" value="Genomic_DNA"/>
</dbReference>
<feature type="binding site" evidence="7">
    <location>
        <position position="125"/>
    </location>
    <ligand>
        <name>Mg(2+)</name>
        <dbReference type="ChEBI" id="CHEBI:18420"/>
        <label>1</label>
        <note>catalytic</note>
    </ligand>
</feature>
<dbReference type="SUPFAM" id="SSF56655">
    <property type="entry name" value="Carbohydrate phosphatase"/>
    <property type="match status" value="1"/>
</dbReference>
<reference evidence="9 10" key="1">
    <citation type="submission" date="2024-09" db="EMBL/GenBank/DDBJ databases">
        <title>Chromosome-scale assembly of Riccia fluitans.</title>
        <authorList>
            <person name="Paukszto L."/>
            <person name="Sawicki J."/>
            <person name="Karawczyk K."/>
            <person name="Piernik-Szablinska J."/>
            <person name="Szczecinska M."/>
            <person name="Mazdziarz M."/>
        </authorList>
    </citation>
    <scope>NUCLEOTIDE SEQUENCE [LARGE SCALE GENOMIC DNA]</scope>
    <source>
        <strain evidence="9">Rf_01</strain>
        <tissue evidence="9">Aerial parts of the thallus</tissue>
    </source>
</reference>
<keyword evidence="5 8" id="KW-0378">Hydrolase</keyword>
<dbReference type="PRINTS" id="PR00377">
    <property type="entry name" value="IMPHPHTASES"/>
</dbReference>
<evidence type="ECO:0000256" key="5">
    <source>
        <dbReference type="ARBA" id="ARBA00022801"/>
    </source>
</evidence>
<sequence>MTQVMQTSPLRQCVLSSWLSAGFFTRDHLVVSVNERKNFSRGRVSVHAAVNTSVDVSLKAQEIEALAIRLAKVAGAVILEKSGRATEVDRKSSRTDLVTEVDKACESLIHSEVQAAYPHHRWLGEETFTNDQLEKLGKSSDTDWTWLVDPIDGTLNFVGGLPFASVSIAVARGTDIQVGVVYNPFREELFYAQRGQGAYLNGKALSALPHETELEDVIVTLGFSTNPERRKLMLEAISQVGPHCRTVRALGSAALHISYAAAGRIGVFFEHGMKPWDIAAARLILEEAGGSVTQMNGKPLPIVGGSVLATNGGRVHDRMLKLLN</sequence>
<keyword evidence="4 7" id="KW-0479">Metal-binding</keyword>
<dbReference type="Gene3D" id="3.40.190.80">
    <property type="match status" value="1"/>
</dbReference>
<dbReference type="InterPro" id="IPR020550">
    <property type="entry name" value="Inositol_monophosphatase_CS"/>
</dbReference>
<keyword evidence="6 7" id="KW-0460">Magnesium</keyword>